<keyword evidence="1" id="KW-0812">Transmembrane</keyword>
<organism evidence="2 3">
    <name type="scientific">Listeria riparia FSL S10-1204</name>
    <dbReference type="NCBI Taxonomy" id="1265816"/>
    <lineage>
        <taxon>Bacteria</taxon>
        <taxon>Bacillati</taxon>
        <taxon>Bacillota</taxon>
        <taxon>Bacilli</taxon>
        <taxon>Bacillales</taxon>
        <taxon>Listeriaceae</taxon>
        <taxon>Listeria</taxon>
    </lineage>
</organism>
<keyword evidence="1" id="KW-0472">Membrane</keyword>
<evidence type="ECO:0000313" key="3">
    <source>
        <dbReference type="Proteomes" id="UP000019248"/>
    </source>
</evidence>
<gene>
    <name evidence="2" type="ORF">PRIP_01339</name>
</gene>
<keyword evidence="1" id="KW-1133">Transmembrane helix</keyword>
<evidence type="ECO:0000256" key="1">
    <source>
        <dbReference type="SAM" id="Phobius"/>
    </source>
</evidence>
<dbReference type="EMBL" id="AODL01000002">
    <property type="protein sequence ID" value="EUJ46922.1"/>
    <property type="molecule type" value="Genomic_DNA"/>
</dbReference>
<reference evidence="2 3" key="1">
    <citation type="journal article" date="2014" name="Int. J. Syst. Evol. Microbiol.">
        <title>Listeria floridensis sp. nov., Listeria aquatica sp. nov., Listeria cornellensis sp. nov., Listeria riparia sp. nov. and Listeria grandensis sp. nov., from agricultural and natural environments.</title>
        <authorList>
            <person name="den Bakker H.C."/>
            <person name="Warchocki S."/>
            <person name="Wright E.M."/>
            <person name="Allred A.F."/>
            <person name="Ahlstrom C."/>
            <person name="Manuel C.S."/>
            <person name="Stasiewicz M.J."/>
            <person name="Burrell A."/>
            <person name="Roof S."/>
            <person name="Strawn L."/>
            <person name="Fortes E.D."/>
            <person name="Nightingale K.K."/>
            <person name="Kephart D."/>
            <person name="Wiedmann M."/>
        </authorList>
    </citation>
    <scope>NUCLEOTIDE SEQUENCE [LARGE SCALE GENOMIC DNA]</scope>
    <source>
        <strain evidence="2 3">FSL S10-1204</strain>
    </source>
</reference>
<feature type="transmembrane region" description="Helical" evidence="1">
    <location>
        <begin position="6"/>
        <end position="21"/>
    </location>
</feature>
<sequence>MLFAEIAAFFIILFVILFIIDKRRISNGIFLTIGLFFHHFCCGLWIYGLAK</sequence>
<name>W7DCD2_9LIST</name>
<accession>W7DCD2</accession>
<evidence type="ECO:0000313" key="2">
    <source>
        <dbReference type="EMBL" id="EUJ46922.1"/>
    </source>
</evidence>
<dbReference type="Proteomes" id="UP000019248">
    <property type="component" value="Unassembled WGS sequence"/>
</dbReference>
<comment type="caution">
    <text evidence="2">The sequence shown here is derived from an EMBL/GenBank/DDBJ whole genome shotgun (WGS) entry which is preliminary data.</text>
</comment>
<feature type="transmembrane region" description="Helical" evidence="1">
    <location>
        <begin position="28"/>
        <end position="50"/>
    </location>
</feature>
<proteinExistence type="predicted"/>
<dbReference type="PATRIC" id="fig|1265816.5.peg.262"/>
<dbReference type="AlphaFoldDB" id="W7DCD2"/>
<protein>
    <submittedName>
        <fullName evidence="2">Putative inner membrane protein</fullName>
    </submittedName>
</protein>
<keyword evidence="3" id="KW-1185">Reference proteome</keyword>